<dbReference type="Gene3D" id="2.30.30.290">
    <property type="entry name" value="YopX-like domains"/>
    <property type="match status" value="1"/>
</dbReference>
<dbReference type="SUPFAM" id="SSF159006">
    <property type="entry name" value="YopX-like"/>
    <property type="match status" value="1"/>
</dbReference>
<dbReference type="HOGENOM" id="CLU_107462_5_1_9"/>
<dbReference type="Pfam" id="PF09643">
    <property type="entry name" value="YopX"/>
    <property type="match status" value="1"/>
</dbReference>
<evidence type="ECO:0000313" key="3">
    <source>
        <dbReference type="Proteomes" id="UP000030647"/>
    </source>
</evidence>
<feature type="domain" description="YopX protein" evidence="1">
    <location>
        <begin position="22"/>
        <end position="112"/>
    </location>
</feature>
<gene>
    <name evidence="2" type="ORF">L248_1678</name>
</gene>
<sequence>MFNNVQIGAQYLGDLLADPEWHIMQYTGMHDSQGKEIYEGDIIKVTAIDGQSYVSPVKYFGDEDYPAFDLDQKYIPEPWYPYESNALSEEFGNGLSKIEVVGNIYENPELMEAGGK</sequence>
<dbReference type="AlphaFoldDB" id="U4TGW5"/>
<dbReference type="STRING" id="1231336.L248_1678"/>
<dbReference type="Proteomes" id="UP000030647">
    <property type="component" value="Unassembled WGS sequence"/>
</dbReference>
<dbReference type="EMBL" id="KI271606">
    <property type="protein sequence ID" value="ERL64031.1"/>
    <property type="molecule type" value="Genomic_DNA"/>
</dbReference>
<protein>
    <recommendedName>
        <fullName evidence="1">YopX protein domain-containing protein</fullName>
    </recommendedName>
</protein>
<accession>U4TGW5</accession>
<evidence type="ECO:0000313" key="2">
    <source>
        <dbReference type="EMBL" id="ERL64031.1"/>
    </source>
</evidence>
<reference evidence="3" key="1">
    <citation type="journal article" date="2013" name="Genome Announc.">
        <title>Whole-Genome Sequencing of Lactobacillus shenzhenensis Strain LY-73T.</title>
        <authorList>
            <person name="Lin Z."/>
            <person name="Liu Z."/>
            <person name="Yang R."/>
            <person name="Zou Y."/>
            <person name="Wan D."/>
            <person name="Chen J."/>
            <person name="Guo M."/>
            <person name="Zhao J."/>
            <person name="Fang C."/>
            <person name="Yang R."/>
            <person name="Liu F."/>
        </authorList>
    </citation>
    <scope>NUCLEOTIDE SEQUENCE [LARGE SCALE GENOMIC DNA]</scope>
    <source>
        <strain evidence="3">LY-73</strain>
    </source>
</reference>
<dbReference type="InterPro" id="IPR023385">
    <property type="entry name" value="YopX-like_C"/>
</dbReference>
<dbReference type="InterPro" id="IPR019096">
    <property type="entry name" value="YopX_protein"/>
</dbReference>
<evidence type="ECO:0000259" key="1">
    <source>
        <dbReference type="Pfam" id="PF09643"/>
    </source>
</evidence>
<dbReference type="InterPro" id="IPR010024">
    <property type="entry name" value="CHP16711"/>
</dbReference>
<dbReference type="NCBIfam" id="TIGR01671">
    <property type="entry name" value="phage_TIGR01671"/>
    <property type="match status" value="1"/>
</dbReference>
<keyword evidence="3" id="KW-1185">Reference proteome</keyword>
<name>U4TGW5_9LACO</name>
<organism evidence="2 3">
    <name type="scientific">Schleiferilactobacillus shenzhenensis LY-73</name>
    <dbReference type="NCBI Taxonomy" id="1231336"/>
    <lineage>
        <taxon>Bacteria</taxon>
        <taxon>Bacillati</taxon>
        <taxon>Bacillota</taxon>
        <taxon>Bacilli</taxon>
        <taxon>Lactobacillales</taxon>
        <taxon>Lactobacillaceae</taxon>
        <taxon>Schleiferilactobacillus</taxon>
    </lineage>
</organism>
<proteinExistence type="predicted"/>